<reference evidence="3 4" key="1">
    <citation type="journal article" date="2019" name="Int. J. Syst. Evol. Microbiol.">
        <title>The Global Catalogue of Microorganisms (GCM) 10K type strain sequencing project: providing services to taxonomists for standard genome sequencing and annotation.</title>
        <authorList>
            <consortium name="The Broad Institute Genomics Platform"/>
            <consortium name="The Broad Institute Genome Sequencing Center for Infectious Disease"/>
            <person name="Wu L."/>
            <person name="Ma J."/>
        </authorList>
    </citation>
    <scope>NUCLEOTIDE SEQUENCE [LARGE SCALE GENOMIC DNA]</scope>
    <source>
        <strain evidence="3 4">JCM 16034</strain>
    </source>
</reference>
<gene>
    <name evidence="3" type="ORF">GCM10009849_23280</name>
</gene>
<dbReference type="Proteomes" id="UP001500432">
    <property type="component" value="Unassembled WGS sequence"/>
</dbReference>
<protein>
    <recommendedName>
        <fullName evidence="2">DUF4190 domain-containing protein</fullName>
    </recommendedName>
</protein>
<keyword evidence="1" id="KW-0472">Membrane</keyword>
<feature type="transmembrane region" description="Helical" evidence="1">
    <location>
        <begin position="36"/>
        <end position="60"/>
    </location>
</feature>
<dbReference type="EMBL" id="BAAAQW010000006">
    <property type="protein sequence ID" value="GAA2200899.1"/>
    <property type="molecule type" value="Genomic_DNA"/>
</dbReference>
<dbReference type="Pfam" id="PF13828">
    <property type="entry name" value="DUF4190"/>
    <property type="match status" value="1"/>
</dbReference>
<sequence length="113" mass="11150">MGEWQGSAGAERAPSAAEVPVASGDVLFPRRESGGLAVASMVCGVLAVGGFGVFLAPQVAAIVLGHMALARGPGGRGPAIAGLVLGYAALVLLVAGVAVAVYLWRAFADMGMT</sequence>
<accession>A0ABN3BW87</accession>
<keyword evidence="1" id="KW-1133">Transmembrane helix</keyword>
<comment type="caution">
    <text evidence="3">The sequence shown here is derived from an EMBL/GenBank/DDBJ whole genome shotgun (WGS) entry which is preliminary data.</text>
</comment>
<dbReference type="InterPro" id="IPR025241">
    <property type="entry name" value="DUF4190"/>
</dbReference>
<keyword evidence="1" id="KW-0812">Transmembrane</keyword>
<proteinExistence type="predicted"/>
<name>A0ABN3BW87_9MICC</name>
<evidence type="ECO:0000259" key="2">
    <source>
        <dbReference type="Pfam" id="PF13828"/>
    </source>
</evidence>
<feature type="transmembrane region" description="Helical" evidence="1">
    <location>
        <begin position="80"/>
        <end position="104"/>
    </location>
</feature>
<feature type="domain" description="DUF4190" evidence="2">
    <location>
        <begin position="36"/>
        <end position="94"/>
    </location>
</feature>
<keyword evidence="4" id="KW-1185">Reference proteome</keyword>
<evidence type="ECO:0000313" key="4">
    <source>
        <dbReference type="Proteomes" id="UP001500432"/>
    </source>
</evidence>
<evidence type="ECO:0000256" key="1">
    <source>
        <dbReference type="SAM" id="Phobius"/>
    </source>
</evidence>
<organism evidence="3 4">
    <name type="scientific">Sinomonas flava</name>
    <dbReference type="NCBI Taxonomy" id="496857"/>
    <lineage>
        <taxon>Bacteria</taxon>
        <taxon>Bacillati</taxon>
        <taxon>Actinomycetota</taxon>
        <taxon>Actinomycetes</taxon>
        <taxon>Micrococcales</taxon>
        <taxon>Micrococcaceae</taxon>
        <taxon>Sinomonas</taxon>
    </lineage>
</organism>
<evidence type="ECO:0000313" key="3">
    <source>
        <dbReference type="EMBL" id="GAA2200899.1"/>
    </source>
</evidence>